<protein>
    <submittedName>
        <fullName evidence="1">Uncharacterized protein</fullName>
    </submittedName>
</protein>
<organism evidence="1 2">
    <name type="scientific">Candidatus Collierbacteria bacterium CG_4_9_14_3_um_filter_43_16</name>
    <dbReference type="NCBI Taxonomy" id="1974532"/>
    <lineage>
        <taxon>Bacteria</taxon>
        <taxon>Candidatus Collieribacteriota</taxon>
    </lineage>
</organism>
<evidence type="ECO:0000313" key="1">
    <source>
        <dbReference type="EMBL" id="PJB47606.1"/>
    </source>
</evidence>
<dbReference type="Proteomes" id="UP000231196">
    <property type="component" value="Unassembled WGS sequence"/>
</dbReference>
<gene>
    <name evidence="1" type="ORF">CO104_03205</name>
</gene>
<name>A0A2M8BUR2_9BACT</name>
<comment type="caution">
    <text evidence="1">The sequence shown here is derived from an EMBL/GenBank/DDBJ whole genome shotgun (WGS) entry which is preliminary data.</text>
</comment>
<accession>A0A2M8BUR2</accession>
<sequence length="204" mass="23780">MKFFDIKQKLSKIKVFAPEDLFTVDPGFRLETLYEWKKKNWVTKLRSKKYIFADYRPSNYDLYLIANKLYDPSYISLELALNHYGVIPEAVMKITSATTNKTLSVETPIGTFDYKTLDTRLFFGYQIITIDQTTFKIASLEKAIVDYFYLNSQVADVADIQGLRFNGEHLKEKLNRQELEEIVAVFGSAALNTRIMMLIDYFQL</sequence>
<proteinExistence type="predicted"/>
<reference evidence="2" key="1">
    <citation type="submission" date="2017-09" db="EMBL/GenBank/DDBJ databases">
        <title>Depth-based differentiation of microbial function through sediment-hosted aquifers and enrichment of novel symbionts in the deep terrestrial subsurface.</title>
        <authorList>
            <person name="Probst A.J."/>
            <person name="Ladd B."/>
            <person name="Jarett J.K."/>
            <person name="Geller-Mcgrath D.E."/>
            <person name="Sieber C.M.K."/>
            <person name="Emerson J.B."/>
            <person name="Anantharaman K."/>
            <person name="Thomas B.C."/>
            <person name="Malmstrom R."/>
            <person name="Stieglmeier M."/>
            <person name="Klingl A."/>
            <person name="Woyke T."/>
            <person name="Ryan C.M."/>
            <person name="Banfield J.F."/>
        </authorList>
    </citation>
    <scope>NUCLEOTIDE SEQUENCE [LARGE SCALE GENOMIC DNA]</scope>
</reference>
<dbReference type="AlphaFoldDB" id="A0A2M8BUR2"/>
<evidence type="ECO:0000313" key="2">
    <source>
        <dbReference type="Proteomes" id="UP000231196"/>
    </source>
</evidence>
<dbReference type="EMBL" id="PFUC01000064">
    <property type="protein sequence ID" value="PJB47606.1"/>
    <property type="molecule type" value="Genomic_DNA"/>
</dbReference>